<dbReference type="CDD" id="cd00609">
    <property type="entry name" value="AAT_like"/>
    <property type="match status" value="1"/>
</dbReference>
<dbReference type="RefSeq" id="WP_176838809.1">
    <property type="nucleotide sequence ID" value="NZ_CP060637.1"/>
</dbReference>
<dbReference type="AlphaFoldDB" id="A0A7G9GYN9"/>
<dbReference type="InterPro" id="IPR015424">
    <property type="entry name" value="PyrdxlP-dep_Trfase"/>
</dbReference>
<keyword evidence="5 8" id="KW-0808">Transferase</keyword>
<evidence type="ECO:0000256" key="2">
    <source>
        <dbReference type="ARBA" id="ARBA00007441"/>
    </source>
</evidence>
<accession>A0A7G9GYN9</accession>
<dbReference type="InterPro" id="IPR000796">
    <property type="entry name" value="Asp_trans"/>
</dbReference>
<dbReference type="Proteomes" id="UP000515913">
    <property type="component" value="Chromosome"/>
</dbReference>
<dbReference type="GO" id="GO:0042802">
    <property type="term" value="F:identical protein binding"/>
    <property type="evidence" value="ECO:0007669"/>
    <property type="project" value="TreeGrafter"/>
</dbReference>
<feature type="domain" description="Aminotransferase class I/classII large" evidence="7">
    <location>
        <begin position="34"/>
        <end position="394"/>
    </location>
</feature>
<dbReference type="GO" id="GO:0008483">
    <property type="term" value="F:transaminase activity"/>
    <property type="evidence" value="ECO:0007669"/>
    <property type="project" value="UniProtKB-KW"/>
</dbReference>
<evidence type="ECO:0000256" key="1">
    <source>
        <dbReference type="ARBA" id="ARBA00001933"/>
    </source>
</evidence>
<sequence length="410" mass="47039">MIGKGSVGKSLDDKVFAITDRAKKAIEIYGKENVINATIGVLYDDNEKLVSLDTVVDTYRNLEVTDIFSYASEIDGDSLYKEAVRQIVLGKNYKDDFIGHFTEVIATPGGTGAIRNSLKNYLNPGEKVLLPKLMWGPYKIMAEEVGASFDTYEMFDETGKFNIKDFKNKVVKLLKEQENVVIIINDPCHNPTGYTLEINEWKEILKFLEECSEEKNIILLNDIAYMDFSKRNLNEYRNLFKNLLENLLVIFLFSMSKSYTCYGLRAGAQLALSKNKNVIDEFLDVNKFSCRATWSNISRGAMALLSQIVLDDKKLENLSLERNRYRDMLYKRAEIFLKESREIELKVFPYRDGFFITIPIKQDIEAVVKKLESENIFVVPLKNEIRIGLCSISIDKIYGLSKKIKQSIKE</sequence>
<evidence type="ECO:0000259" key="7">
    <source>
        <dbReference type="Pfam" id="PF00155"/>
    </source>
</evidence>
<evidence type="ECO:0000313" key="9">
    <source>
        <dbReference type="Proteomes" id="UP000515913"/>
    </source>
</evidence>
<evidence type="ECO:0000256" key="5">
    <source>
        <dbReference type="ARBA" id="ARBA00022679"/>
    </source>
</evidence>
<dbReference type="InterPro" id="IPR004839">
    <property type="entry name" value="Aminotransferase_I/II_large"/>
</dbReference>
<dbReference type="InterPro" id="IPR015422">
    <property type="entry name" value="PyrdxlP-dep_Trfase_small"/>
</dbReference>
<dbReference type="Gene3D" id="3.90.1150.10">
    <property type="entry name" value="Aspartate Aminotransferase, domain 1"/>
    <property type="match status" value="1"/>
</dbReference>
<dbReference type="Pfam" id="PF00155">
    <property type="entry name" value="Aminotran_1_2"/>
    <property type="match status" value="1"/>
</dbReference>
<dbReference type="PANTHER" id="PTHR11879">
    <property type="entry name" value="ASPARTATE AMINOTRANSFERASE"/>
    <property type="match status" value="1"/>
</dbReference>
<comment type="subunit">
    <text evidence="3">Homodimer.</text>
</comment>
<dbReference type="GO" id="GO:0006520">
    <property type="term" value="P:amino acid metabolic process"/>
    <property type="evidence" value="ECO:0007669"/>
    <property type="project" value="InterPro"/>
</dbReference>
<organism evidence="8 9">
    <name type="scientific">Fusobacterium hominis</name>
    <dbReference type="NCBI Taxonomy" id="2764326"/>
    <lineage>
        <taxon>Bacteria</taxon>
        <taxon>Fusobacteriati</taxon>
        <taxon>Fusobacteriota</taxon>
        <taxon>Fusobacteriia</taxon>
        <taxon>Fusobacteriales</taxon>
        <taxon>Fusobacteriaceae</taxon>
        <taxon>Fusobacterium</taxon>
    </lineage>
</organism>
<dbReference type="Gene3D" id="3.40.640.10">
    <property type="entry name" value="Type I PLP-dependent aspartate aminotransferase-like (Major domain)"/>
    <property type="match status" value="1"/>
</dbReference>
<dbReference type="SUPFAM" id="SSF53383">
    <property type="entry name" value="PLP-dependent transferases"/>
    <property type="match status" value="1"/>
</dbReference>
<protein>
    <submittedName>
        <fullName evidence="8">Aminotransferase class I/II-fold pyridoxal phosphate-dependent enzyme</fullName>
    </submittedName>
</protein>
<comment type="similarity">
    <text evidence="2">Belongs to the class-I pyridoxal-phosphate-dependent aminotransferase family.</text>
</comment>
<evidence type="ECO:0000256" key="4">
    <source>
        <dbReference type="ARBA" id="ARBA00022576"/>
    </source>
</evidence>
<dbReference type="PANTHER" id="PTHR11879:SF22">
    <property type="entry name" value="ASPARTATE AMINOTRANSFERASE, MITOCHONDRIAL"/>
    <property type="match status" value="1"/>
</dbReference>
<dbReference type="KEGG" id="fho:H9Q81_03545"/>
<evidence type="ECO:0000313" key="8">
    <source>
        <dbReference type="EMBL" id="QNM15921.1"/>
    </source>
</evidence>
<dbReference type="GO" id="GO:0030170">
    <property type="term" value="F:pyridoxal phosphate binding"/>
    <property type="evidence" value="ECO:0007669"/>
    <property type="project" value="InterPro"/>
</dbReference>
<gene>
    <name evidence="8" type="ORF">H9Q81_03545</name>
</gene>
<comment type="cofactor">
    <cofactor evidence="1">
        <name>pyridoxal 5'-phosphate</name>
        <dbReference type="ChEBI" id="CHEBI:597326"/>
    </cofactor>
</comment>
<keyword evidence="9" id="KW-1185">Reference proteome</keyword>
<dbReference type="InterPro" id="IPR015421">
    <property type="entry name" value="PyrdxlP-dep_Trfase_major"/>
</dbReference>
<dbReference type="EMBL" id="CP060637">
    <property type="protein sequence ID" value="QNM15921.1"/>
    <property type="molecule type" value="Genomic_DNA"/>
</dbReference>
<keyword evidence="6" id="KW-0663">Pyridoxal phosphate</keyword>
<evidence type="ECO:0000256" key="6">
    <source>
        <dbReference type="ARBA" id="ARBA00022898"/>
    </source>
</evidence>
<proteinExistence type="inferred from homology"/>
<evidence type="ECO:0000256" key="3">
    <source>
        <dbReference type="ARBA" id="ARBA00011738"/>
    </source>
</evidence>
<keyword evidence="4 8" id="KW-0032">Aminotransferase</keyword>
<name>A0A7G9GYN9_9FUSO</name>
<reference evidence="8 9" key="1">
    <citation type="submission" date="2020-08" db="EMBL/GenBank/DDBJ databases">
        <authorList>
            <person name="Liu C."/>
            <person name="Sun Q."/>
        </authorList>
    </citation>
    <scope>NUCLEOTIDE SEQUENCE [LARGE SCALE GENOMIC DNA]</scope>
    <source>
        <strain evidence="8 9">NSJ-57</strain>
    </source>
</reference>